<dbReference type="EMBL" id="CAJPIJ010000134">
    <property type="protein sequence ID" value="CAG1985563.1"/>
    <property type="molecule type" value="Genomic_DNA"/>
</dbReference>
<name>A0A9N8WR44_GIBZA</name>
<protein>
    <submittedName>
        <fullName evidence="1">Uncharacterized protein</fullName>
    </submittedName>
</protein>
<comment type="caution">
    <text evidence="1">The sequence shown here is derived from an EMBL/GenBank/DDBJ whole genome shotgun (WGS) entry which is preliminary data.</text>
</comment>
<evidence type="ECO:0000313" key="2">
    <source>
        <dbReference type="Proteomes" id="UP000746612"/>
    </source>
</evidence>
<accession>A0A9N8WR44</accession>
<sequence>CIVAWMFGIVAGYTKFSSAN</sequence>
<feature type="non-terminal residue" evidence="1">
    <location>
        <position position="1"/>
    </location>
</feature>
<dbReference type="AlphaFoldDB" id="A0A9N8WR44"/>
<evidence type="ECO:0000313" key="1">
    <source>
        <dbReference type="EMBL" id="CAG1985563.1"/>
    </source>
</evidence>
<proteinExistence type="predicted"/>
<organism evidence="1 2">
    <name type="scientific">Gibberella zeae</name>
    <name type="common">Wheat head blight fungus</name>
    <name type="synonym">Fusarium graminearum</name>
    <dbReference type="NCBI Taxonomy" id="5518"/>
    <lineage>
        <taxon>Eukaryota</taxon>
        <taxon>Fungi</taxon>
        <taxon>Dikarya</taxon>
        <taxon>Ascomycota</taxon>
        <taxon>Pezizomycotina</taxon>
        <taxon>Sordariomycetes</taxon>
        <taxon>Hypocreomycetidae</taxon>
        <taxon>Hypocreales</taxon>
        <taxon>Nectriaceae</taxon>
        <taxon>Fusarium</taxon>
    </lineage>
</organism>
<gene>
    <name evidence="1" type="ORF">MDCFG202_LOCUS260022</name>
</gene>
<dbReference type="Proteomes" id="UP000746612">
    <property type="component" value="Unassembled WGS sequence"/>
</dbReference>
<reference evidence="1" key="1">
    <citation type="submission" date="2021-03" db="EMBL/GenBank/DDBJ databases">
        <authorList>
            <person name="Alouane T."/>
            <person name="Langin T."/>
            <person name="Bonhomme L."/>
        </authorList>
    </citation>
    <scope>NUCLEOTIDE SEQUENCE</scope>
    <source>
        <strain evidence="1">MDC_Fg202</strain>
    </source>
</reference>